<geneLocation type="mitochondrion" evidence="2"/>
<evidence type="ECO:0000313" key="2">
    <source>
        <dbReference type="EMBL" id="QTG38692.1"/>
    </source>
</evidence>
<keyword evidence="2" id="KW-0496">Mitochondrion</keyword>
<keyword evidence="1" id="KW-0812">Transmembrane</keyword>
<sequence>MSLKLVIPTLMTLGIKVPIVLMRNLKLVIMTLMTILEVRIMKELKTVKLFCFFPYKSSFQQQHSFFILSLLGYLGKDIPQEIEPLFKFTSSILLLTIAAFVGFIRIVLYILSVYYIEKYNLYEKYPKYQKWFRHFEKFRAYSIVYEIIFSIFIFIMIISLCVFMIWILLQ</sequence>
<dbReference type="AlphaFoldDB" id="A0A8A5RCQ5"/>
<keyword evidence="1" id="KW-1133">Transmembrane helix</keyword>
<feature type="transmembrane region" description="Helical" evidence="1">
    <location>
        <begin position="92"/>
        <end position="116"/>
    </location>
</feature>
<feature type="transmembrane region" description="Helical" evidence="1">
    <location>
        <begin position="147"/>
        <end position="169"/>
    </location>
</feature>
<dbReference type="EMBL" id="MN356101">
    <property type="protein sequence ID" value="QTG38692.1"/>
    <property type="molecule type" value="Genomic_DNA"/>
</dbReference>
<keyword evidence="1" id="KW-0472">Membrane</keyword>
<evidence type="ECO:0000256" key="1">
    <source>
        <dbReference type="SAM" id="Phobius"/>
    </source>
</evidence>
<gene>
    <name evidence="2" type="primary">orf170</name>
</gene>
<name>A0A8A5RCQ5_9APHY</name>
<organism evidence="2">
    <name type="scientific">Ganoderma sp. TQC-2021a</name>
    <dbReference type="NCBI Taxonomy" id="2816325"/>
    <lineage>
        <taxon>Eukaryota</taxon>
        <taxon>Fungi</taxon>
        <taxon>Dikarya</taxon>
        <taxon>Basidiomycota</taxon>
        <taxon>Agaricomycotina</taxon>
        <taxon>Agaricomycetes</taxon>
        <taxon>Polyporales</taxon>
        <taxon>Polyporaceae</taxon>
        <taxon>Ganoderma</taxon>
    </lineage>
</organism>
<accession>A0A8A5RCQ5</accession>
<proteinExistence type="predicted"/>
<reference evidence="2" key="1">
    <citation type="submission" date="2019-08" db="EMBL/GenBank/DDBJ databases">
        <title>The mitochondrial genome sequence of Ganoderma sp. strain Zizhi S2, merged Ganoderma duropora and G. sinense into a new complex species.</title>
        <authorList>
            <person name="Chen T.-Q."/>
            <person name="Xu X.-L."/>
        </authorList>
    </citation>
    <scope>NUCLEOTIDE SEQUENCE</scope>
    <source>
        <strain evidence="2">Zizhi S2</strain>
    </source>
</reference>
<protein>
    <submittedName>
        <fullName evidence="2">Uncharacterized protein</fullName>
    </submittedName>
</protein>